<evidence type="ECO:0000256" key="1">
    <source>
        <dbReference type="SAM" id="MobiDB-lite"/>
    </source>
</evidence>
<keyword evidence="2" id="KW-1133">Transmembrane helix</keyword>
<name>A0A1E7FFV6_9STRA</name>
<dbReference type="KEGG" id="fcy:FRACYDRAFT_239268"/>
<sequence length="200" mass="22181">MTFKKKACFTLTSLLLNKNMNSSSSSSSSQYKNQISSHAAKFPSIIIANHYLCLMNMNTNTSRCEGSPSLSSSPQHQQQQQQQQLDRQRSNEHEPLAAQQEEPPCSVCKYTGMTVCAGLSLYFIKLANEDTTATSSNRTTAAIRTTKTNTTTATATNYFTALANDVFAANKATPMKNHRPFFYICSAGWAIAGVYRWYLD</sequence>
<dbReference type="AlphaFoldDB" id="A0A1E7FFV6"/>
<feature type="compositionally biased region" description="Low complexity" evidence="1">
    <location>
        <begin position="67"/>
        <end position="85"/>
    </location>
</feature>
<proteinExistence type="predicted"/>
<dbReference type="EMBL" id="KV784358">
    <property type="protein sequence ID" value="OEU16673.1"/>
    <property type="molecule type" value="Genomic_DNA"/>
</dbReference>
<keyword evidence="2" id="KW-0812">Transmembrane</keyword>
<organism evidence="3 4">
    <name type="scientific">Fragilariopsis cylindrus CCMP1102</name>
    <dbReference type="NCBI Taxonomy" id="635003"/>
    <lineage>
        <taxon>Eukaryota</taxon>
        <taxon>Sar</taxon>
        <taxon>Stramenopiles</taxon>
        <taxon>Ochrophyta</taxon>
        <taxon>Bacillariophyta</taxon>
        <taxon>Bacillariophyceae</taxon>
        <taxon>Bacillariophycidae</taxon>
        <taxon>Bacillariales</taxon>
        <taxon>Bacillariaceae</taxon>
        <taxon>Fragilariopsis</taxon>
    </lineage>
</organism>
<feature type="transmembrane region" description="Helical" evidence="2">
    <location>
        <begin position="181"/>
        <end position="199"/>
    </location>
</feature>
<evidence type="ECO:0000313" key="3">
    <source>
        <dbReference type="EMBL" id="OEU16673.1"/>
    </source>
</evidence>
<dbReference type="OrthoDB" id="10664087at2759"/>
<evidence type="ECO:0000313" key="4">
    <source>
        <dbReference type="Proteomes" id="UP000095751"/>
    </source>
</evidence>
<feature type="region of interest" description="Disordered" evidence="1">
    <location>
        <begin position="64"/>
        <end position="99"/>
    </location>
</feature>
<protein>
    <submittedName>
        <fullName evidence="3">Uncharacterized protein</fullName>
    </submittedName>
</protein>
<feature type="compositionally biased region" description="Basic and acidic residues" evidence="1">
    <location>
        <begin position="86"/>
        <end position="95"/>
    </location>
</feature>
<evidence type="ECO:0000256" key="2">
    <source>
        <dbReference type="SAM" id="Phobius"/>
    </source>
</evidence>
<reference evidence="3 4" key="1">
    <citation type="submission" date="2016-09" db="EMBL/GenBank/DDBJ databases">
        <title>Extensive genetic diversity and differential bi-allelic expression allows diatom success in the polar Southern Ocean.</title>
        <authorList>
            <consortium name="DOE Joint Genome Institute"/>
            <person name="Mock T."/>
            <person name="Otillar R.P."/>
            <person name="Strauss J."/>
            <person name="Dupont C."/>
            <person name="Frickenhaus S."/>
            <person name="Maumus F."/>
            <person name="Mcmullan M."/>
            <person name="Sanges R."/>
            <person name="Schmutz J."/>
            <person name="Toseland A."/>
            <person name="Valas R."/>
            <person name="Veluchamy A."/>
            <person name="Ward B.J."/>
            <person name="Allen A."/>
            <person name="Barry K."/>
            <person name="Falciatore A."/>
            <person name="Ferrante M."/>
            <person name="Fortunato A.E."/>
            <person name="Gloeckner G."/>
            <person name="Gruber A."/>
            <person name="Hipkin R."/>
            <person name="Janech M."/>
            <person name="Kroth P."/>
            <person name="Leese F."/>
            <person name="Lindquist E."/>
            <person name="Lyon B.R."/>
            <person name="Martin J."/>
            <person name="Mayer C."/>
            <person name="Parker M."/>
            <person name="Quesneville H."/>
            <person name="Raymond J."/>
            <person name="Uhlig C."/>
            <person name="Valentin K.U."/>
            <person name="Worden A.Z."/>
            <person name="Armbrust E.V."/>
            <person name="Bowler C."/>
            <person name="Green B."/>
            <person name="Moulton V."/>
            <person name="Van Oosterhout C."/>
            <person name="Grigoriev I."/>
        </authorList>
    </citation>
    <scope>NUCLEOTIDE SEQUENCE [LARGE SCALE GENOMIC DNA]</scope>
    <source>
        <strain evidence="3 4">CCMP1102</strain>
    </source>
</reference>
<gene>
    <name evidence="3" type="ORF">FRACYDRAFT_239268</name>
</gene>
<accession>A0A1E7FFV6</accession>
<keyword evidence="4" id="KW-1185">Reference proteome</keyword>
<dbReference type="InParanoid" id="A0A1E7FFV6"/>
<dbReference type="Proteomes" id="UP000095751">
    <property type="component" value="Unassembled WGS sequence"/>
</dbReference>
<keyword evidence="2" id="KW-0472">Membrane</keyword>